<evidence type="ECO:0000256" key="1">
    <source>
        <dbReference type="ARBA" id="ARBA00000903"/>
    </source>
</evidence>
<reference evidence="9" key="3">
    <citation type="submission" date="2025-09" db="UniProtKB">
        <authorList>
            <consortium name="Ensembl"/>
        </authorList>
    </citation>
    <scope>IDENTIFICATION</scope>
</reference>
<dbReference type="InterPro" id="IPR008854">
    <property type="entry name" value="TPMT"/>
</dbReference>
<dbReference type="AlphaFoldDB" id="A0A8C4XAV1"/>
<dbReference type="Pfam" id="PF05724">
    <property type="entry name" value="TPMT"/>
    <property type="match status" value="1"/>
</dbReference>
<dbReference type="GeneTree" id="ENSGT00390000016823"/>
<dbReference type="PANTHER" id="PTHR10259:SF11">
    <property type="entry name" value="THIOPURINE S-METHYLTRANSFERASE"/>
    <property type="match status" value="1"/>
</dbReference>
<evidence type="ECO:0000313" key="10">
    <source>
        <dbReference type="Proteomes" id="UP000694620"/>
    </source>
</evidence>
<dbReference type="OrthoDB" id="276151at2759"/>
<dbReference type="GO" id="GO:0008119">
    <property type="term" value="F:thiopurine S-methyltransferase activity"/>
    <property type="evidence" value="ECO:0007669"/>
    <property type="project" value="UniProtKB-EC"/>
</dbReference>
<protein>
    <recommendedName>
        <fullName evidence="4">thiopurine S-methyltransferase</fullName>
        <ecNumber evidence="4">2.1.1.67</ecNumber>
    </recommendedName>
</protein>
<reference evidence="9" key="1">
    <citation type="submission" date="2021-06" db="EMBL/GenBank/DDBJ databases">
        <authorList>
            <consortium name="Wellcome Sanger Institute Data Sharing"/>
        </authorList>
    </citation>
    <scope>NUCLEOTIDE SEQUENCE [LARGE SCALE GENOMIC DNA]</scope>
</reference>
<name>A0A8C4XAV1_ERPCA</name>
<evidence type="ECO:0000256" key="5">
    <source>
        <dbReference type="ARBA" id="ARBA00022490"/>
    </source>
</evidence>
<dbReference type="InterPro" id="IPR025835">
    <property type="entry name" value="Thiopurine_S-MeTrfase"/>
</dbReference>
<dbReference type="Proteomes" id="UP000694620">
    <property type="component" value="Chromosome 13"/>
</dbReference>
<dbReference type="GO" id="GO:0032259">
    <property type="term" value="P:methylation"/>
    <property type="evidence" value="ECO:0007669"/>
    <property type="project" value="UniProtKB-KW"/>
</dbReference>
<dbReference type="PIRSF" id="PIRSF023956">
    <property type="entry name" value="Thiopurine_S-methyltransferase"/>
    <property type="match status" value="1"/>
</dbReference>
<evidence type="ECO:0000256" key="2">
    <source>
        <dbReference type="ARBA" id="ARBA00004496"/>
    </source>
</evidence>
<evidence type="ECO:0000256" key="6">
    <source>
        <dbReference type="ARBA" id="ARBA00022603"/>
    </source>
</evidence>
<dbReference type="EC" id="2.1.1.67" evidence="4"/>
<sequence length="240" mass="27712">MTDNYDVQVQEKRHMLPDEWIDRWKDGKIGFHQDTVHELLKKYLEKILNGRKGIRFFFPLCGKAVDMKWLADMGHTVFGVDVCEIGIKDFFSEQNIPYTEEPVGTIPEAKLFKSTDGKIFLYNCNLYDFSSSVVGRFDGIWDRGSMVAINPCDRQRYAALIISLMDTDCRYLLDTFLYNPNLYSGPPFFVPDETLQDLFGEMCSIQLLDSVDALSEKQTNWGIDFLTEKVHLLTLKKSLS</sequence>
<dbReference type="Ensembl" id="ENSECRT00000018688.1">
    <property type="protein sequence ID" value="ENSECRP00000018317.1"/>
    <property type="gene ID" value="ENSECRG00000012247.1"/>
</dbReference>
<comment type="subcellular location">
    <subcellularLocation>
        <location evidence="2">Cytoplasm</location>
    </subcellularLocation>
</comment>
<dbReference type="InterPro" id="IPR029063">
    <property type="entry name" value="SAM-dependent_MTases_sf"/>
</dbReference>
<evidence type="ECO:0000256" key="8">
    <source>
        <dbReference type="ARBA" id="ARBA00022691"/>
    </source>
</evidence>
<comment type="similarity">
    <text evidence="3">Belongs to the class I-like SAM-binding methyltransferase superfamily. TPMT family.</text>
</comment>
<keyword evidence="6" id="KW-0489">Methyltransferase</keyword>
<dbReference type="GO" id="GO:0005737">
    <property type="term" value="C:cytoplasm"/>
    <property type="evidence" value="ECO:0007669"/>
    <property type="project" value="UniProtKB-SubCell"/>
</dbReference>
<proteinExistence type="inferred from homology"/>
<keyword evidence="8" id="KW-0949">S-adenosyl-L-methionine</keyword>
<dbReference type="Gene3D" id="3.40.50.150">
    <property type="entry name" value="Vaccinia Virus protein VP39"/>
    <property type="match status" value="1"/>
</dbReference>
<dbReference type="PROSITE" id="PS51585">
    <property type="entry name" value="SAM_MT_TPMT"/>
    <property type="match status" value="1"/>
</dbReference>
<evidence type="ECO:0000256" key="3">
    <source>
        <dbReference type="ARBA" id="ARBA00008145"/>
    </source>
</evidence>
<reference evidence="9" key="2">
    <citation type="submission" date="2025-08" db="UniProtKB">
        <authorList>
            <consortium name="Ensembl"/>
        </authorList>
    </citation>
    <scope>IDENTIFICATION</scope>
</reference>
<organism evidence="9 10">
    <name type="scientific">Erpetoichthys calabaricus</name>
    <name type="common">Rope fish</name>
    <name type="synonym">Calamoichthys calabaricus</name>
    <dbReference type="NCBI Taxonomy" id="27687"/>
    <lineage>
        <taxon>Eukaryota</taxon>
        <taxon>Metazoa</taxon>
        <taxon>Chordata</taxon>
        <taxon>Craniata</taxon>
        <taxon>Vertebrata</taxon>
        <taxon>Euteleostomi</taxon>
        <taxon>Actinopterygii</taxon>
        <taxon>Polypteriformes</taxon>
        <taxon>Polypteridae</taxon>
        <taxon>Erpetoichthys</taxon>
    </lineage>
</organism>
<accession>A0A8C4XAV1</accession>
<keyword evidence="10" id="KW-1185">Reference proteome</keyword>
<evidence type="ECO:0000313" key="9">
    <source>
        <dbReference type="Ensembl" id="ENSECRP00000018317.1"/>
    </source>
</evidence>
<keyword evidence="5" id="KW-0963">Cytoplasm</keyword>
<evidence type="ECO:0000256" key="4">
    <source>
        <dbReference type="ARBA" id="ARBA00011905"/>
    </source>
</evidence>
<keyword evidence="7" id="KW-0808">Transferase</keyword>
<dbReference type="PANTHER" id="PTHR10259">
    <property type="entry name" value="THIOPURINE S-METHYLTRANSFERASE"/>
    <property type="match status" value="1"/>
</dbReference>
<gene>
    <name evidence="9" type="primary">TPMT</name>
    <name evidence="9" type="synonym">LOC114663507</name>
</gene>
<dbReference type="HAMAP" id="MF_00812">
    <property type="entry name" value="Thiopur_methtran"/>
    <property type="match status" value="1"/>
</dbReference>
<dbReference type="SUPFAM" id="SSF53335">
    <property type="entry name" value="S-adenosyl-L-methionine-dependent methyltransferases"/>
    <property type="match status" value="1"/>
</dbReference>
<comment type="catalytic activity">
    <reaction evidence="1">
        <text>S-adenosyl-L-methionine + a thiopurine = S-adenosyl-L-homocysteine + a thiopurine S-methylether.</text>
        <dbReference type="EC" id="2.1.1.67"/>
    </reaction>
</comment>
<dbReference type="FunFam" id="3.40.50.150:FF:000101">
    <property type="entry name" value="Thiopurine S-methyltransferase"/>
    <property type="match status" value="1"/>
</dbReference>
<evidence type="ECO:0000256" key="7">
    <source>
        <dbReference type="ARBA" id="ARBA00022679"/>
    </source>
</evidence>